<dbReference type="GO" id="GO:0051301">
    <property type="term" value="P:cell division"/>
    <property type="evidence" value="ECO:0007669"/>
    <property type="project" value="UniProtKB-KW"/>
</dbReference>
<keyword evidence="2 7" id="KW-0963">Cytoplasm</keyword>
<keyword evidence="5 7" id="KW-0238">DNA-binding</keyword>
<dbReference type="CDD" id="cd16320">
    <property type="entry name" value="MraZ_N"/>
    <property type="match status" value="1"/>
</dbReference>
<dbReference type="GO" id="GO:0005737">
    <property type="term" value="C:cytoplasm"/>
    <property type="evidence" value="ECO:0007669"/>
    <property type="project" value="UniProtKB-UniRule"/>
</dbReference>
<evidence type="ECO:0000256" key="1">
    <source>
        <dbReference type="ARBA" id="ARBA00013860"/>
    </source>
</evidence>
<comment type="subcellular location">
    <subcellularLocation>
        <location evidence="7">Cytoplasm</location>
        <location evidence="7">Nucleoid</location>
    </subcellularLocation>
</comment>
<keyword evidence="9" id="KW-0131">Cell cycle</keyword>
<evidence type="ECO:0000313" key="10">
    <source>
        <dbReference type="Proteomes" id="UP000068905"/>
    </source>
</evidence>
<protein>
    <recommendedName>
        <fullName evidence="1 7">Transcriptional regulator MraZ</fullName>
    </recommendedName>
</protein>
<dbReference type="GO" id="GO:0000976">
    <property type="term" value="F:transcription cis-regulatory region binding"/>
    <property type="evidence" value="ECO:0007669"/>
    <property type="project" value="TreeGrafter"/>
</dbReference>
<gene>
    <name evidence="7" type="primary">mraZ</name>
    <name evidence="9" type="ORF">W908_02170</name>
</gene>
<dbReference type="InterPro" id="IPR037914">
    <property type="entry name" value="SpoVT-AbrB_sf"/>
</dbReference>
<accession>A0A0M5KRL7</accession>
<dbReference type="Gene3D" id="3.40.1550.20">
    <property type="entry name" value="Transcriptional regulator MraZ domain"/>
    <property type="match status" value="1"/>
</dbReference>
<dbReference type="PANTHER" id="PTHR34701">
    <property type="entry name" value="TRANSCRIPTIONAL REGULATOR MRAZ"/>
    <property type="match status" value="1"/>
</dbReference>
<dbReference type="InterPro" id="IPR038619">
    <property type="entry name" value="MraZ_sf"/>
</dbReference>
<dbReference type="GO" id="GO:0003700">
    <property type="term" value="F:DNA-binding transcription factor activity"/>
    <property type="evidence" value="ECO:0007669"/>
    <property type="project" value="UniProtKB-UniRule"/>
</dbReference>
<proteinExistence type="inferred from homology"/>
<evidence type="ECO:0000256" key="5">
    <source>
        <dbReference type="ARBA" id="ARBA00023125"/>
    </source>
</evidence>
<comment type="subunit">
    <text evidence="7">Forms oligomers.</text>
</comment>
<keyword evidence="4 7" id="KW-0805">Transcription regulation</keyword>
<dbReference type="GO" id="GO:0009295">
    <property type="term" value="C:nucleoid"/>
    <property type="evidence" value="ECO:0007669"/>
    <property type="project" value="UniProtKB-SubCell"/>
</dbReference>
<organism evidence="9 10">
    <name type="scientific">Candidatus Pseudothioglobus singularis PS1</name>
    <dbReference type="NCBI Taxonomy" id="1125411"/>
    <lineage>
        <taxon>Bacteria</taxon>
        <taxon>Pseudomonadati</taxon>
        <taxon>Pseudomonadota</taxon>
        <taxon>Gammaproteobacteria</taxon>
        <taxon>Candidatus Pseudothioglobaceae</taxon>
        <taxon>Candidatus Pseudothioglobus</taxon>
    </lineage>
</organism>
<evidence type="ECO:0000313" key="9">
    <source>
        <dbReference type="EMBL" id="ALE01516.1"/>
    </source>
</evidence>
<dbReference type="KEGG" id="tsn:W908_02170"/>
<evidence type="ECO:0000256" key="7">
    <source>
        <dbReference type="HAMAP-Rule" id="MF_01008"/>
    </source>
</evidence>
<dbReference type="InterPro" id="IPR020603">
    <property type="entry name" value="MraZ_dom"/>
</dbReference>
<dbReference type="CDD" id="cd16321">
    <property type="entry name" value="MraZ_C"/>
    <property type="match status" value="1"/>
</dbReference>
<evidence type="ECO:0000259" key="8">
    <source>
        <dbReference type="PROSITE" id="PS51740"/>
    </source>
</evidence>
<comment type="similarity">
    <text evidence="7">Belongs to the MraZ family.</text>
</comment>
<dbReference type="GO" id="GO:2000143">
    <property type="term" value="P:negative regulation of DNA-templated transcription initiation"/>
    <property type="evidence" value="ECO:0007669"/>
    <property type="project" value="TreeGrafter"/>
</dbReference>
<keyword evidence="9" id="KW-0132">Cell division</keyword>
<dbReference type="Pfam" id="PF02381">
    <property type="entry name" value="MraZ"/>
    <property type="match status" value="2"/>
</dbReference>
<evidence type="ECO:0000256" key="2">
    <source>
        <dbReference type="ARBA" id="ARBA00022490"/>
    </source>
</evidence>
<dbReference type="EMBL" id="CP006911">
    <property type="protein sequence ID" value="ALE01516.1"/>
    <property type="molecule type" value="Genomic_DNA"/>
</dbReference>
<dbReference type="OrthoDB" id="9807753at2"/>
<dbReference type="InterPro" id="IPR007159">
    <property type="entry name" value="SpoVT-AbrB_dom"/>
</dbReference>
<dbReference type="SUPFAM" id="SSF89447">
    <property type="entry name" value="AbrB/MazE/MraZ-like"/>
    <property type="match status" value="1"/>
</dbReference>
<reference evidence="9 10" key="1">
    <citation type="journal article" date="2015" name="Genome Announc.">
        <title>Genome Sequence of 'Candidatus Thioglobus singularis' Strain PS1, a Mixotroph from the SUP05 Clade of Marine Gammaproteobacteria.</title>
        <authorList>
            <person name="Marshall K.T."/>
            <person name="Morris R.M."/>
        </authorList>
    </citation>
    <scope>NUCLEOTIDE SEQUENCE [LARGE SCALE GENOMIC DNA]</scope>
    <source>
        <strain evidence="9 10">PS1</strain>
    </source>
</reference>
<evidence type="ECO:0000256" key="3">
    <source>
        <dbReference type="ARBA" id="ARBA00022737"/>
    </source>
</evidence>
<evidence type="ECO:0000256" key="6">
    <source>
        <dbReference type="ARBA" id="ARBA00023163"/>
    </source>
</evidence>
<dbReference type="AlphaFoldDB" id="A0A0M5KRL7"/>
<dbReference type="RefSeq" id="WP_053819731.1">
    <property type="nucleotide sequence ID" value="NZ_CP006911.1"/>
</dbReference>
<evidence type="ECO:0000256" key="4">
    <source>
        <dbReference type="ARBA" id="ARBA00023015"/>
    </source>
</evidence>
<dbReference type="HAMAP" id="MF_01008">
    <property type="entry name" value="MraZ"/>
    <property type="match status" value="1"/>
</dbReference>
<keyword evidence="3" id="KW-0677">Repeat</keyword>
<sequence>MFRGIHLLAMDAKGRIKIPTRHLGQVTKICSGQMVMSIHPDDPCLVLYPLKDWQQLELKIGELPSLNIHTKKLSRKLIGHAIDCELDKIGRILIPSSHKNYANLNNKVILSGQGKSFEIWDERAWKDQIEKIERLSNQTEVPQEISKLSL</sequence>
<dbReference type="NCBIfam" id="TIGR00242">
    <property type="entry name" value="division/cell wall cluster transcriptional repressor MraZ"/>
    <property type="match status" value="1"/>
</dbReference>
<dbReference type="PANTHER" id="PTHR34701:SF1">
    <property type="entry name" value="TRANSCRIPTIONAL REGULATOR MRAZ"/>
    <property type="match status" value="1"/>
</dbReference>
<keyword evidence="6 7" id="KW-0804">Transcription</keyword>
<dbReference type="InterPro" id="IPR003444">
    <property type="entry name" value="MraZ"/>
</dbReference>
<dbReference type="Proteomes" id="UP000068905">
    <property type="component" value="Chromosome"/>
</dbReference>
<dbReference type="InterPro" id="IPR035644">
    <property type="entry name" value="MraZ_C"/>
</dbReference>
<dbReference type="STRING" id="1125411.W908_02170"/>
<name>A0A0M5KRL7_9GAMM</name>
<dbReference type="InterPro" id="IPR035642">
    <property type="entry name" value="MraZ_N"/>
</dbReference>
<keyword evidence="10" id="KW-1185">Reference proteome</keyword>
<feature type="domain" description="SpoVT-AbrB" evidence="8">
    <location>
        <begin position="81"/>
        <end position="124"/>
    </location>
</feature>
<dbReference type="PROSITE" id="PS51740">
    <property type="entry name" value="SPOVT_ABRB"/>
    <property type="match status" value="1"/>
</dbReference>